<keyword evidence="2 3" id="KW-0143">Chaperone</keyword>
<dbReference type="PANTHER" id="PTHR10772">
    <property type="entry name" value="10 KDA HEAT SHOCK PROTEIN"/>
    <property type="match status" value="1"/>
</dbReference>
<comment type="subunit">
    <text evidence="3">Heptamer of 7 subunits arranged in a ring.</text>
</comment>
<reference evidence="4" key="1">
    <citation type="submission" date="2019-10" db="EMBL/GenBank/DDBJ databases">
        <title>Whole Genome Sequencing and Characterization of Texas Phoenix Palm Decline Phytoplasma Belongs to Lethal Yellowing (16SrIV) Group.</title>
        <authorList>
            <person name="Bao M."/>
        </authorList>
    </citation>
    <scope>NUCLEOTIDE SEQUENCE [LARGE SCALE GENOMIC DNA]</scope>
    <source>
        <strain evidence="4">ACPD</strain>
    </source>
</reference>
<comment type="similarity">
    <text evidence="1 3">Belongs to the GroES chaperonin family.</text>
</comment>
<evidence type="ECO:0000313" key="5">
    <source>
        <dbReference type="Proteomes" id="UP001192346"/>
    </source>
</evidence>
<dbReference type="SMART" id="SM00883">
    <property type="entry name" value="Cpn10"/>
    <property type="match status" value="1"/>
</dbReference>
<dbReference type="PRINTS" id="PR00297">
    <property type="entry name" value="CHAPERONIN10"/>
</dbReference>
<dbReference type="CDD" id="cd00320">
    <property type="entry name" value="cpn10"/>
    <property type="match status" value="1"/>
</dbReference>
<evidence type="ECO:0000256" key="3">
    <source>
        <dbReference type="RuleBase" id="RU000535"/>
    </source>
</evidence>
<evidence type="ECO:0000313" key="4">
    <source>
        <dbReference type="EMBL" id="MBP3059252.1"/>
    </source>
</evidence>
<evidence type="ECO:0000256" key="2">
    <source>
        <dbReference type="ARBA" id="ARBA00023186"/>
    </source>
</evidence>
<comment type="function">
    <text evidence="3">Together with the chaperonin GroEL, plays an essential role in assisting protein folding. The GroEL-GroES system forms a nano-cage that allows encapsulation of the non-native substrate proteins and provides a physical environment optimized to promote and accelerate protein folding. GroES binds to the apical surface of the GroEL ring, thereby capping the opening of the GroEL channel.</text>
</comment>
<gene>
    <name evidence="4" type="ORF">FEF22_000415</name>
</gene>
<dbReference type="InterPro" id="IPR037124">
    <property type="entry name" value="Chaperonin_GroES_sf"/>
</dbReference>
<proteinExistence type="inferred from homology"/>
<sequence length="84" mass="9547">MLKPLNDFVVIKTKEEKNVTKSGIILTLEKQTQDFIGIVLSCGPKVQEIKPNDEVVYKKYSGKVKINEKEFLIVKLEDILALVN</sequence>
<dbReference type="InterPro" id="IPR020818">
    <property type="entry name" value="Chaperonin_GroES"/>
</dbReference>
<dbReference type="EMBL" id="VBRA02000004">
    <property type="protein sequence ID" value="MBP3059252.1"/>
    <property type="molecule type" value="Genomic_DNA"/>
</dbReference>
<evidence type="ECO:0000256" key="1">
    <source>
        <dbReference type="ARBA" id="ARBA00006975"/>
    </source>
</evidence>
<organism evidence="4 5">
    <name type="scientific">Texas Phoenix palm phytoplasma</name>
    <dbReference type="NCBI Taxonomy" id="176709"/>
    <lineage>
        <taxon>Bacteria</taxon>
        <taxon>Bacillati</taxon>
        <taxon>Mycoplasmatota</taxon>
        <taxon>Mollicutes</taxon>
        <taxon>Acholeplasmatales</taxon>
        <taxon>Acholeplasmataceae</taxon>
        <taxon>Candidatus Phytoplasma</taxon>
        <taxon>16SrIV (Coconut lethal yellows group)</taxon>
    </lineage>
</organism>
<protein>
    <recommendedName>
        <fullName evidence="3">10 kDa chaperonin</fullName>
    </recommendedName>
</protein>
<dbReference type="PANTHER" id="PTHR10772:SF63">
    <property type="entry name" value="20 KDA CHAPERONIN, CHLOROPLASTIC"/>
    <property type="match status" value="1"/>
</dbReference>
<accession>A0ABS5BI41</accession>
<dbReference type="Pfam" id="PF00166">
    <property type="entry name" value="Cpn10"/>
    <property type="match status" value="1"/>
</dbReference>
<keyword evidence="5" id="KW-1185">Reference proteome</keyword>
<dbReference type="Proteomes" id="UP001192346">
    <property type="component" value="Unassembled WGS sequence"/>
</dbReference>
<name>A0ABS5BI41_9MOLU</name>
<comment type="caution">
    <text evidence="4">The sequence shown here is derived from an EMBL/GenBank/DDBJ whole genome shotgun (WGS) entry which is preliminary data.</text>
</comment>
<dbReference type="SUPFAM" id="SSF50129">
    <property type="entry name" value="GroES-like"/>
    <property type="match status" value="1"/>
</dbReference>
<dbReference type="Gene3D" id="2.30.33.40">
    <property type="entry name" value="GroES chaperonin"/>
    <property type="match status" value="1"/>
</dbReference>
<dbReference type="InterPro" id="IPR011032">
    <property type="entry name" value="GroES-like_sf"/>
</dbReference>